<name>A0A370NV58_9BURK</name>
<evidence type="ECO:0000256" key="3">
    <source>
        <dbReference type="ARBA" id="ARBA00022723"/>
    </source>
</evidence>
<evidence type="ECO:0000256" key="5">
    <source>
        <dbReference type="ARBA" id="ARBA00023004"/>
    </source>
</evidence>
<keyword evidence="5" id="KW-0408">Iron</keyword>
<evidence type="ECO:0000256" key="6">
    <source>
        <dbReference type="ARBA" id="ARBA00023014"/>
    </source>
</evidence>
<evidence type="ECO:0000259" key="8">
    <source>
        <dbReference type="PROSITE" id="PS51384"/>
    </source>
</evidence>
<feature type="domain" description="2Fe-2S ferredoxin-type" evidence="7">
    <location>
        <begin position="237"/>
        <end position="322"/>
    </location>
</feature>
<evidence type="ECO:0000259" key="7">
    <source>
        <dbReference type="PROSITE" id="PS51085"/>
    </source>
</evidence>
<evidence type="ECO:0000256" key="2">
    <source>
        <dbReference type="ARBA" id="ARBA00022714"/>
    </source>
</evidence>
<comment type="caution">
    <text evidence="9">The sequence shown here is derived from an EMBL/GenBank/DDBJ whole genome shotgun (WGS) entry which is preliminary data.</text>
</comment>
<dbReference type="AlphaFoldDB" id="A0A370NV58"/>
<gene>
    <name evidence="9" type="ORF">DN412_15535</name>
</gene>
<dbReference type="GO" id="GO:0046872">
    <property type="term" value="F:metal ion binding"/>
    <property type="evidence" value="ECO:0007669"/>
    <property type="project" value="UniProtKB-KW"/>
</dbReference>
<dbReference type="SUPFAM" id="SSF63380">
    <property type="entry name" value="Riboflavin synthase domain-like"/>
    <property type="match status" value="1"/>
</dbReference>
<dbReference type="Gene3D" id="2.40.30.10">
    <property type="entry name" value="Translation factors"/>
    <property type="match status" value="1"/>
</dbReference>
<dbReference type="InterPro" id="IPR006058">
    <property type="entry name" value="2Fe2S_fd_BS"/>
</dbReference>
<dbReference type="InterPro" id="IPR039261">
    <property type="entry name" value="FNR_nucleotide-bd"/>
</dbReference>
<dbReference type="PROSITE" id="PS00197">
    <property type="entry name" value="2FE2S_FER_1"/>
    <property type="match status" value="1"/>
</dbReference>
<evidence type="ECO:0000313" key="10">
    <source>
        <dbReference type="Proteomes" id="UP000255165"/>
    </source>
</evidence>
<dbReference type="PROSITE" id="PS51085">
    <property type="entry name" value="2FE2S_FER_2"/>
    <property type="match status" value="1"/>
</dbReference>
<keyword evidence="3" id="KW-0479">Metal-binding</keyword>
<dbReference type="CDD" id="cd00207">
    <property type="entry name" value="fer2"/>
    <property type="match status" value="1"/>
</dbReference>
<dbReference type="InterPro" id="IPR001433">
    <property type="entry name" value="OxRdtase_FAD/NAD-bd"/>
</dbReference>
<keyword evidence="10" id="KW-1185">Reference proteome</keyword>
<reference evidence="10" key="1">
    <citation type="submission" date="2018-06" db="EMBL/GenBank/DDBJ databases">
        <authorList>
            <person name="Feng T."/>
            <person name="Jeon C.O."/>
        </authorList>
    </citation>
    <scope>NUCLEOTIDE SEQUENCE [LARGE SCALE GENOMIC DNA]</scope>
    <source>
        <strain evidence="10">S23</strain>
    </source>
</reference>
<evidence type="ECO:0000256" key="1">
    <source>
        <dbReference type="ARBA" id="ARBA00022630"/>
    </source>
</evidence>
<dbReference type="RefSeq" id="WP_115212436.1">
    <property type="nucleotide sequence ID" value="NZ_QKWJ01000016.1"/>
</dbReference>
<organism evidence="9 10">
    <name type="scientific">Cupriavidus lacunae</name>
    <dbReference type="NCBI Taxonomy" id="2666307"/>
    <lineage>
        <taxon>Bacteria</taxon>
        <taxon>Pseudomonadati</taxon>
        <taxon>Pseudomonadota</taxon>
        <taxon>Betaproteobacteria</taxon>
        <taxon>Burkholderiales</taxon>
        <taxon>Burkholderiaceae</taxon>
        <taxon>Cupriavidus</taxon>
    </lineage>
</organism>
<dbReference type="InterPro" id="IPR017927">
    <property type="entry name" value="FAD-bd_FR_type"/>
</dbReference>
<evidence type="ECO:0000313" key="9">
    <source>
        <dbReference type="EMBL" id="RDK09497.1"/>
    </source>
</evidence>
<dbReference type="CDD" id="cd06185">
    <property type="entry name" value="PDR_like"/>
    <property type="match status" value="1"/>
</dbReference>
<dbReference type="SUPFAM" id="SSF52343">
    <property type="entry name" value="Ferredoxin reductase-like, C-terminal NADP-linked domain"/>
    <property type="match status" value="1"/>
</dbReference>
<dbReference type="Pfam" id="PF00175">
    <property type="entry name" value="NAD_binding_1"/>
    <property type="match status" value="1"/>
</dbReference>
<proteinExistence type="predicted"/>
<sequence>MNPTETLQLRVRSITWEADGILSYELRAEPPLKELPVFDAGAHIDLHLPNGLIRSYSLLNRSDERHRYVIGVNKDPQSRGGSRYLHETLRPGDILTVSAPRNNFPLEEGAPLSVFIAGGIGITPIFGMIQRLRTLGRPWRLHYAARTRKQAAFIDALQAMDGRDGAEVHVAYDREAGGKMLDIPAIAADLPGNAHIYCCGPVPMLDAFEAATQALPPARVHREYFAAREAAATEGGFVVELARSKRSLEVPSGKTILDCLLSDGIEPPYSCQEGVCGTCEVRVLDGVPDHRDLVLSEAERATNQRMMICCSGAKSRKLVLDL</sequence>
<evidence type="ECO:0000256" key="4">
    <source>
        <dbReference type="ARBA" id="ARBA00023002"/>
    </source>
</evidence>
<keyword evidence="1" id="KW-0285">Flavoprotein</keyword>
<protein>
    <submittedName>
        <fullName evidence="9">Oxidoreductase</fullName>
    </submittedName>
</protein>
<dbReference type="Proteomes" id="UP000255165">
    <property type="component" value="Unassembled WGS sequence"/>
</dbReference>
<dbReference type="Gene3D" id="3.40.50.80">
    <property type="entry name" value="Nucleotide-binding domain of ferredoxin-NADP reductase (FNR) module"/>
    <property type="match status" value="1"/>
</dbReference>
<dbReference type="SUPFAM" id="SSF54292">
    <property type="entry name" value="2Fe-2S ferredoxin-like"/>
    <property type="match status" value="1"/>
</dbReference>
<dbReference type="PROSITE" id="PS51384">
    <property type="entry name" value="FAD_FR"/>
    <property type="match status" value="1"/>
</dbReference>
<dbReference type="Pfam" id="PF00111">
    <property type="entry name" value="Fer2"/>
    <property type="match status" value="1"/>
</dbReference>
<dbReference type="PANTHER" id="PTHR47354">
    <property type="entry name" value="NADH OXIDOREDUCTASE HCR"/>
    <property type="match status" value="1"/>
</dbReference>
<dbReference type="Gene3D" id="3.10.20.30">
    <property type="match status" value="1"/>
</dbReference>
<dbReference type="InterPro" id="IPR017938">
    <property type="entry name" value="Riboflavin_synthase-like_b-brl"/>
</dbReference>
<keyword evidence="4" id="KW-0560">Oxidoreductase</keyword>
<dbReference type="GO" id="GO:0016491">
    <property type="term" value="F:oxidoreductase activity"/>
    <property type="evidence" value="ECO:0007669"/>
    <property type="project" value="UniProtKB-KW"/>
</dbReference>
<dbReference type="GO" id="GO:0051537">
    <property type="term" value="F:2 iron, 2 sulfur cluster binding"/>
    <property type="evidence" value="ECO:0007669"/>
    <property type="project" value="UniProtKB-KW"/>
</dbReference>
<keyword evidence="2" id="KW-0001">2Fe-2S</keyword>
<accession>A0A370NV58</accession>
<dbReference type="InterPro" id="IPR001041">
    <property type="entry name" value="2Fe-2S_ferredoxin-type"/>
</dbReference>
<keyword evidence="6" id="KW-0411">Iron-sulfur</keyword>
<feature type="domain" description="FAD-binding FR-type" evidence="8">
    <location>
        <begin position="4"/>
        <end position="107"/>
    </location>
</feature>
<dbReference type="InterPro" id="IPR050415">
    <property type="entry name" value="MRET"/>
</dbReference>
<dbReference type="PANTHER" id="PTHR47354:SF1">
    <property type="entry name" value="CARNITINE MONOOXYGENASE REDUCTASE SUBUNIT"/>
    <property type="match status" value="1"/>
</dbReference>
<dbReference type="InterPro" id="IPR036010">
    <property type="entry name" value="2Fe-2S_ferredoxin-like_sf"/>
</dbReference>
<dbReference type="InterPro" id="IPR012675">
    <property type="entry name" value="Beta-grasp_dom_sf"/>
</dbReference>
<dbReference type="PRINTS" id="PR00409">
    <property type="entry name" value="PHDIOXRDTASE"/>
</dbReference>
<dbReference type="EMBL" id="QKWJ01000016">
    <property type="protein sequence ID" value="RDK09497.1"/>
    <property type="molecule type" value="Genomic_DNA"/>
</dbReference>